<dbReference type="InterPro" id="IPR016169">
    <property type="entry name" value="FAD-bd_PCMH_sub2"/>
</dbReference>
<keyword evidence="2" id="KW-0285">Flavoprotein</keyword>
<keyword evidence="12" id="KW-1185">Reference proteome</keyword>
<dbReference type="PROSITE" id="PS51387">
    <property type="entry name" value="FAD_PCMH"/>
    <property type="match status" value="1"/>
</dbReference>
<proteinExistence type="predicted"/>
<evidence type="ECO:0000256" key="6">
    <source>
        <dbReference type="ARBA" id="ARBA00023004"/>
    </source>
</evidence>
<evidence type="ECO:0000256" key="2">
    <source>
        <dbReference type="ARBA" id="ARBA00022630"/>
    </source>
</evidence>
<dbReference type="PANTHER" id="PTHR11748">
    <property type="entry name" value="D-LACTATE DEHYDROGENASE"/>
    <property type="match status" value="1"/>
</dbReference>
<evidence type="ECO:0000256" key="4">
    <source>
        <dbReference type="ARBA" id="ARBA00022827"/>
    </source>
</evidence>
<comment type="cofactor">
    <cofactor evidence="1">
        <name>FAD</name>
        <dbReference type="ChEBI" id="CHEBI:57692"/>
    </cofactor>
</comment>
<reference evidence="11" key="1">
    <citation type="submission" date="2024-05" db="EMBL/GenBank/DDBJ databases">
        <authorList>
            <person name="Jung D.-H."/>
        </authorList>
    </citation>
    <scope>NUCLEOTIDE SEQUENCE</scope>
    <source>
        <strain evidence="11">JA-25</strain>
    </source>
</reference>
<evidence type="ECO:0000256" key="7">
    <source>
        <dbReference type="ARBA" id="ARBA00023014"/>
    </source>
</evidence>
<keyword evidence="4" id="KW-0274">FAD</keyword>
<evidence type="ECO:0000313" key="11">
    <source>
        <dbReference type="EMBL" id="NID09924.1"/>
    </source>
</evidence>
<dbReference type="PROSITE" id="PS51379">
    <property type="entry name" value="4FE4S_FER_2"/>
    <property type="match status" value="1"/>
</dbReference>
<feature type="region of interest" description="Disordered" evidence="8">
    <location>
        <begin position="259"/>
        <end position="290"/>
    </location>
</feature>
<feature type="domain" description="4Fe-4S ferredoxin-type" evidence="9">
    <location>
        <begin position="662"/>
        <end position="695"/>
    </location>
</feature>
<dbReference type="InterPro" id="IPR017900">
    <property type="entry name" value="4Fe4S_Fe_S_CS"/>
</dbReference>
<dbReference type="PROSITE" id="PS00198">
    <property type="entry name" value="4FE4S_FER_1"/>
    <property type="match status" value="1"/>
</dbReference>
<evidence type="ECO:0000256" key="8">
    <source>
        <dbReference type="SAM" id="MobiDB-lite"/>
    </source>
</evidence>
<dbReference type="InterPro" id="IPR016166">
    <property type="entry name" value="FAD-bd_PCMH"/>
</dbReference>
<dbReference type="InterPro" id="IPR016164">
    <property type="entry name" value="FAD-linked_Oxase-like_C"/>
</dbReference>
<keyword evidence="6" id="KW-0408">Iron</keyword>
<protein>
    <submittedName>
        <fullName evidence="11">FAD-binding protein</fullName>
    </submittedName>
</protein>
<dbReference type="SUPFAM" id="SSF46548">
    <property type="entry name" value="alpha-helical ferredoxin"/>
    <property type="match status" value="1"/>
</dbReference>
<dbReference type="Gene3D" id="3.30.465.10">
    <property type="match status" value="1"/>
</dbReference>
<dbReference type="SUPFAM" id="SSF55103">
    <property type="entry name" value="FAD-linked oxidases, C-terminal domain"/>
    <property type="match status" value="1"/>
</dbReference>
<dbReference type="SUPFAM" id="SSF56176">
    <property type="entry name" value="FAD-binding/transporter-associated domain-like"/>
    <property type="match status" value="1"/>
</dbReference>
<comment type="caution">
    <text evidence="11">The sequence shown here is derived from an EMBL/GenBank/DDBJ whole genome shotgun (WGS) entry which is preliminary data.</text>
</comment>
<accession>A0ABX0QC12</accession>
<gene>
    <name evidence="11" type="ORF">F7231_07050</name>
</gene>
<dbReference type="Pfam" id="PF02913">
    <property type="entry name" value="FAD-oxidase_C"/>
    <property type="match status" value="1"/>
</dbReference>
<dbReference type="Proteomes" id="UP000606008">
    <property type="component" value="Unassembled WGS sequence"/>
</dbReference>
<evidence type="ECO:0000256" key="1">
    <source>
        <dbReference type="ARBA" id="ARBA00001974"/>
    </source>
</evidence>
<evidence type="ECO:0000256" key="5">
    <source>
        <dbReference type="ARBA" id="ARBA00023002"/>
    </source>
</evidence>
<keyword evidence="3" id="KW-0479">Metal-binding</keyword>
<dbReference type="Gene3D" id="1.10.45.10">
    <property type="entry name" value="Vanillyl-alcohol Oxidase, Chain A, domain 4"/>
    <property type="match status" value="1"/>
</dbReference>
<dbReference type="InterPro" id="IPR036318">
    <property type="entry name" value="FAD-bd_PCMH-like_sf"/>
</dbReference>
<name>A0ABX0QC12_9BACT</name>
<organism evidence="11 12">
    <name type="scientific">Fibrivirga algicola</name>
    <dbReference type="NCBI Taxonomy" id="2950420"/>
    <lineage>
        <taxon>Bacteria</taxon>
        <taxon>Pseudomonadati</taxon>
        <taxon>Bacteroidota</taxon>
        <taxon>Cytophagia</taxon>
        <taxon>Cytophagales</taxon>
        <taxon>Spirosomataceae</taxon>
        <taxon>Fibrivirga</taxon>
    </lineage>
</organism>
<sequence>MITATPALPFNSLKQSFEGDLYFNESPEHQAQLRVYATDASVYQEMPVAVAIPRSVDDIKRLIRFAKTNTRPNAPLGLIPRAAGTSLAGQVVGSGIVADIGTYFDKIIEINTAERWVRVQPGVIRDDLNVALKPHGLMFGPETSTASRAMIGGMIGNNSCGLHSIVWGTTRDHLLDVRAVLSDGAEVTFGQLTEAEFAAKCQGENVVSPLEQQIYQRFHAWLNDPVICQQIRDGYPNPAVSRRNTGYALDALVGALTPIPSPPTGEGSRSTVASLTSGGALHPSPVGGEGPGVRGATINLANLIAGSEGTLCFITEARLNLLPLPPRYVGLVCAHFDTLRQSLEANLVALAHQCYASELVDDYILQLTKTNIEQAKNRAFVEGDPKAVLMVEFFADAEQDVIDQTTRFVEALRVKGLGYAYPVLFGEDTKKPWALRKAGLSIMYNVPGDEKPANVIEDCAVAPIDLPDYIDELTGMAKQNHGLDLEYSAHAGAGELHVLPLINLKTTPGRETFRALLRDTAQLVKKYGGSLSGEHGDGRLRGEFIAYMLGPDNYQLCKEVKALWDPHNLFNPGKVVDSPPMNEHLRYEADVVLQQPKTIFDFSDAGGLLEATEKCSGSGDCRKTHFSGGTMCPSYMATRREHDTTRARANMLRHFYSGQAVATAEVKDVLDLCLSCKACKAECPSSVDMTRMKAEFTQQLYDEKGVPLRARLVGNFTRLMKLASYVPWAYNGIYNTPALRRIANRLVGFHPDRTMPHLNEFTGVRRMVDHSSLTLTPLTRDASPGSATDNRLQQTVRQTAVILYIDEFTQFNDGSVGEKAVQLIQRLGYTVSIPKAAESGRTYLSKGLVREAKALAVRNVLAFRDYVSAEHPLVGLEPSAILTFRDEYPDLVPDELKADACRIANHTYLLEEWVAHEADAGRIQSSQFTTDTRAVKLHGHCHQKALSLISRAVDALSLPANYTVEVIPSGCCGMAGSFGYEAEHYDLSMQIGELVLFPAVRAASADVLLAAPGTSCRHQIKDGTGRVAQHPAEILFDALRIDQNGV</sequence>
<keyword evidence="7" id="KW-0411">Iron-sulfur</keyword>
<feature type="compositionally biased region" description="Polar residues" evidence="8">
    <location>
        <begin position="267"/>
        <end position="277"/>
    </location>
</feature>
<dbReference type="InterPro" id="IPR004113">
    <property type="entry name" value="FAD-bd_oxidored_4_C"/>
</dbReference>
<evidence type="ECO:0000256" key="3">
    <source>
        <dbReference type="ARBA" id="ARBA00022723"/>
    </source>
</evidence>
<dbReference type="EMBL" id="WAEL01000002">
    <property type="protein sequence ID" value="NID09924.1"/>
    <property type="molecule type" value="Genomic_DNA"/>
</dbReference>
<feature type="domain" description="FAD-binding PCMH-type" evidence="10">
    <location>
        <begin position="43"/>
        <end position="324"/>
    </location>
</feature>
<dbReference type="PANTHER" id="PTHR11748:SF119">
    <property type="entry name" value="D-2-HYDROXYGLUTARATE DEHYDROGENASE"/>
    <property type="match status" value="1"/>
</dbReference>
<dbReference type="Pfam" id="PF01565">
    <property type="entry name" value="FAD_binding_4"/>
    <property type="match status" value="1"/>
</dbReference>
<evidence type="ECO:0000259" key="10">
    <source>
        <dbReference type="PROSITE" id="PS51387"/>
    </source>
</evidence>
<dbReference type="InterPro" id="IPR017896">
    <property type="entry name" value="4Fe4S_Fe-S-bd"/>
</dbReference>
<evidence type="ECO:0000259" key="9">
    <source>
        <dbReference type="PROSITE" id="PS51379"/>
    </source>
</evidence>
<keyword evidence="5" id="KW-0560">Oxidoreductase</keyword>
<dbReference type="InterPro" id="IPR006094">
    <property type="entry name" value="Oxid_FAD_bind_N"/>
</dbReference>
<dbReference type="InterPro" id="IPR016171">
    <property type="entry name" value="Vanillyl_alc_oxidase_C-sub2"/>
</dbReference>
<dbReference type="Gene3D" id="3.30.70.2740">
    <property type="match status" value="1"/>
</dbReference>
<dbReference type="RefSeq" id="WP_166691390.1">
    <property type="nucleotide sequence ID" value="NZ_WAEL01000002.1"/>
</dbReference>
<dbReference type="Pfam" id="PF13534">
    <property type="entry name" value="Fer4_17"/>
    <property type="match status" value="1"/>
</dbReference>
<evidence type="ECO:0000313" key="12">
    <source>
        <dbReference type="Proteomes" id="UP000606008"/>
    </source>
</evidence>